<dbReference type="InterPro" id="IPR017039">
    <property type="entry name" value="Virul_fac_BrkB"/>
</dbReference>
<organism evidence="6">
    <name type="scientific">Turicibacter sanguinis</name>
    <dbReference type="NCBI Taxonomy" id="154288"/>
    <lineage>
        <taxon>Bacteria</taxon>
        <taxon>Bacillati</taxon>
        <taxon>Bacillota</taxon>
        <taxon>Erysipelotrichia</taxon>
        <taxon>Erysipelotrichales</taxon>
        <taxon>Turicibacteraceae</taxon>
        <taxon>Turicibacter</taxon>
    </lineage>
</organism>
<protein>
    <submittedName>
        <fullName evidence="6">YihY family inner membrane protein</fullName>
    </submittedName>
</protein>
<evidence type="ECO:0000256" key="1">
    <source>
        <dbReference type="ARBA" id="ARBA00004651"/>
    </source>
</evidence>
<dbReference type="Pfam" id="PF03631">
    <property type="entry name" value="Virul_fac_BrkB"/>
    <property type="match status" value="1"/>
</dbReference>
<evidence type="ECO:0000256" key="2">
    <source>
        <dbReference type="ARBA" id="ARBA00022475"/>
    </source>
</evidence>
<name>A0A6G2CEG3_9FIRM</name>
<dbReference type="PANTHER" id="PTHR30213">
    <property type="entry name" value="INNER MEMBRANE PROTEIN YHJD"/>
    <property type="match status" value="1"/>
</dbReference>
<accession>A0A6G2CEG3</accession>
<dbReference type="GO" id="GO:0005886">
    <property type="term" value="C:plasma membrane"/>
    <property type="evidence" value="ECO:0007669"/>
    <property type="project" value="UniProtKB-SubCell"/>
</dbReference>
<keyword evidence="5" id="KW-0472">Membrane</keyword>
<keyword evidence="4" id="KW-1133">Transmembrane helix</keyword>
<evidence type="ECO:0000256" key="4">
    <source>
        <dbReference type="ARBA" id="ARBA00022989"/>
    </source>
</evidence>
<keyword evidence="2" id="KW-1003">Cell membrane</keyword>
<dbReference type="EMBL" id="WMQV01000020">
    <property type="protein sequence ID" value="MTL94668.1"/>
    <property type="molecule type" value="Genomic_DNA"/>
</dbReference>
<dbReference type="PIRSF" id="PIRSF035875">
    <property type="entry name" value="RNase_BN"/>
    <property type="match status" value="1"/>
</dbReference>
<reference evidence="6" key="1">
    <citation type="journal article" date="2019" name="Nat. Med.">
        <title>A library of human gut bacterial isolates paired with longitudinal multiomics data enables mechanistic microbiome research.</title>
        <authorList>
            <person name="Poyet M."/>
            <person name="Groussin M."/>
            <person name="Gibbons S.M."/>
            <person name="Avila-Pacheco J."/>
            <person name="Jiang X."/>
            <person name="Kearney S.M."/>
            <person name="Perrotta A.R."/>
            <person name="Berdy B."/>
            <person name="Zhao S."/>
            <person name="Lieberman T.D."/>
            <person name="Swanson P.K."/>
            <person name="Smith M."/>
            <person name="Roesemann S."/>
            <person name="Alexander J.E."/>
            <person name="Rich S.A."/>
            <person name="Livny J."/>
            <person name="Vlamakis H."/>
            <person name="Clish C."/>
            <person name="Bullock K."/>
            <person name="Deik A."/>
            <person name="Scott J."/>
            <person name="Pierce K.A."/>
            <person name="Xavier R.J."/>
            <person name="Alm E.J."/>
        </authorList>
    </citation>
    <scope>NUCLEOTIDE SEQUENCE</scope>
    <source>
        <strain evidence="6">BIOML-A179</strain>
    </source>
</reference>
<keyword evidence="3" id="KW-0812">Transmembrane</keyword>
<evidence type="ECO:0000256" key="5">
    <source>
        <dbReference type="ARBA" id="ARBA00023136"/>
    </source>
</evidence>
<sequence length="309" mass="35271">MEHIFSLEFLKKLSEQLKKREIKGLPEQIAFNLVMAIVPLLVVIVQLGTYLSLNTDLVEYLIMAYAPNELKLLLMNLFSTTSTPSGNIFFLITTGISFMWLISKGFYGIAAAANTTYQVPYMKFAYLERIFSFLIVVFMILSLALVTVFALFGQGLIILIFKLLNIHIQSHLLLIFNVIKSLISFLGYFSFFLSLFYLAPSIKMRVGEIIPGALVTSIGWSVSSIGFTFYANHIANYNKFYGSLSVIIMLLFWLFILGYTIMIGLQVNYILKRDYFGGVSYEQKLGIFNRFRYLSKWTKFAPTEISDSK</sequence>
<gene>
    <name evidence="6" type="ORF">GMA64_09035</name>
</gene>
<evidence type="ECO:0000313" key="6">
    <source>
        <dbReference type="EMBL" id="MTL94668.1"/>
    </source>
</evidence>
<comment type="caution">
    <text evidence="6">The sequence shown here is derived from an EMBL/GenBank/DDBJ whole genome shotgun (WGS) entry which is preliminary data.</text>
</comment>
<comment type="subcellular location">
    <subcellularLocation>
        <location evidence="1">Cell membrane</location>
        <topology evidence="1">Multi-pass membrane protein</topology>
    </subcellularLocation>
</comment>
<dbReference type="PANTHER" id="PTHR30213:SF0">
    <property type="entry name" value="UPF0761 MEMBRANE PROTEIN YIHY"/>
    <property type="match status" value="1"/>
</dbReference>
<dbReference type="AlphaFoldDB" id="A0A6G2CEG3"/>
<evidence type="ECO:0000256" key="3">
    <source>
        <dbReference type="ARBA" id="ARBA00022692"/>
    </source>
</evidence>
<proteinExistence type="predicted"/>
<dbReference type="NCBIfam" id="TIGR00765">
    <property type="entry name" value="yihY_not_rbn"/>
    <property type="match status" value="1"/>
</dbReference>
<dbReference type="RefSeq" id="WP_129821492.1">
    <property type="nucleotide sequence ID" value="NZ_CABJBH010000029.1"/>
</dbReference>